<dbReference type="AlphaFoldDB" id="A0AAE9I286"/>
<keyword evidence="9" id="KW-1185">Reference proteome</keyword>
<keyword evidence="3 5" id="KW-1133">Transmembrane helix</keyword>
<dbReference type="InterPro" id="IPR003807">
    <property type="entry name" value="DUF202"/>
</dbReference>
<dbReference type="Proteomes" id="UP000318943">
    <property type="component" value="Unassembled WGS sequence"/>
</dbReference>
<evidence type="ECO:0000256" key="2">
    <source>
        <dbReference type="ARBA" id="ARBA00022692"/>
    </source>
</evidence>
<dbReference type="EMBL" id="VCIZ01000007">
    <property type="protein sequence ID" value="TSP12011.1"/>
    <property type="molecule type" value="Genomic_DNA"/>
</dbReference>
<sequence>MQRNDQNVPWYREGQDPDYRFSLANERTFLAWVRTVLALLATVVVIEQIATHAVNPAPLKMLCVALSLTACIAGGACYFRWKANEVAMRHARSLPSSILQSLLGTAIFCVSVTVTVLLSI</sequence>
<feature type="transmembrane region" description="Helical" evidence="5">
    <location>
        <begin position="29"/>
        <end position="50"/>
    </location>
</feature>
<evidence type="ECO:0000313" key="9">
    <source>
        <dbReference type="Proteomes" id="UP000318943"/>
    </source>
</evidence>
<dbReference type="GO" id="GO:0012505">
    <property type="term" value="C:endomembrane system"/>
    <property type="evidence" value="ECO:0007669"/>
    <property type="project" value="UniProtKB-SubCell"/>
</dbReference>
<evidence type="ECO:0000256" key="5">
    <source>
        <dbReference type="SAM" id="Phobius"/>
    </source>
</evidence>
<keyword evidence="2 5" id="KW-0812">Transmembrane</keyword>
<evidence type="ECO:0000313" key="10">
    <source>
        <dbReference type="Proteomes" id="UP001056132"/>
    </source>
</evidence>
<reference evidence="8" key="3">
    <citation type="submission" date="2022-05" db="EMBL/GenBank/DDBJ databases">
        <authorList>
            <person name="Kunte H.-J."/>
        </authorList>
    </citation>
    <scope>NUCLEOTIDE SEQUENCE</scope>
    <source>
        <strain evidence="8">G5</strain>
    </source>
</reference>
<dbReference type="RefSeq" id="WP_144198164.1">
    <property type="nucleotide sequence ID" value="NZ_CP043441.1"/>
</dbReference>
<dbReference type="KEGG" id="ccam:M5D45_24800"/>
<protein>
    <submittedName>
        <fullName evidence="8">DUF202 domain-containing protein</fullName>
    </submittedName>
</protein>
<reference evidence="7 9" key="1">
    <citation type="submission" date="2019-05" db="EMBL/GenBank/DDBJ databases">
        <title>Whole genome sequence analysis of Cupriavidus campinensis S14E4C strain.</title>
        <authorList>
            <person name="Abbaszade G."/>
            <person name="Szabo A."/>
            <person name="Toumi M."/>
            <person name="Toth E."/>
        </authorList>
    </citation>
    <scope>NUCLEOTIDE SEQUENCE [LARGE SCALE GENOMIC DNA]</scope>
    <source>
        <strain evidence="7 9">S14E4C</strain>
    </source>
</reference>
<evidence type="ECO:0000259" key="6">
    <source>
        <dbReference type="Pfam" id="PF02656"/>
    </source>
</evidence>
<feature type="domain" description="DUF202" evidence="6">
    <location>
        <begin position="20"/>
        <end position="84"/>
    </location>
</feature>
<organism evidence="8 10">
    <name type="scientific">Cupriavidus campinensis</name>
    <dbReference type="NCBI Taxonomy" id="151783"/>
    <lineage>
        <taxon>Bacteria</taxon>
        <taxon>Pseudomonadati</taxon>
        <taxon>Pseudomonadota</taxon>
        <taxon>Betaproteobacteria</taxon>
        <taxon>Burkholderiales</taxon>
        <taxon>Burkholderiaceae</taxon>
        <taxon>Cupriavidus</taxon>
    </lineage>
</organism>
<reference evidence="8" key="2">
    <citation type="journal article" date="2022" name="Microbiol. Resour. Announc.">
        <title>Genome Sequence of Cupriavidus campinensis Strain G5, a Member of a Bacterial Consortium Capable of Polyethylene Degradation.</title>
        <authorList>
            <person name="Schneider B."/>
            <person name="Pfeiffer F."/>
            <person name="Dyall-Smith M."/>
            <person name="Kunte H.J."/>
        </authorList>
    </citation>
    <scope>NUCLEOTIDE SEQUENCE</scope>
    <source>
        <strain evidence="8">G5</strain>
    </source>
</reference>
<keyword evidence="4 5" id="KW-0472">Membrane</keyword>
<evidence type="ECO:0000256" key="3">
    <source>
        <dbReference type="ARBA" id="ARBA00022989"/>
    </source>
</evidence>
<gene>
    <name evidence="7" type="ORF">FGG12_13390</name>
    <name evidence="8" type="ORF">M5D45_24800</name>
</gene>
<comment type="subcellular location">
    <subcellularLocation>
        <location evidence="1">Endomembrane system</location>
        <topology evidence="1">Multi-pass membrane protein</topology>
    </subcellularLocation>
</comment>
<proteinExistence type="predicted"/>
<evidence type="ECO:0000256" key="1">
    <source>
        <dbReference type="ARBA" id="ARBA00004127"/>
    </source>
</evidence>
<feature type="transmembrane region" description="Helical" evidence="5">
    <location>
        <begin position="62"/>
        <end position="81"/>
    </location>
</feature>
<evidence type="ECO:0000313" key="7">
    <source>
        <dbReference type="EMBL" id="TSP12011.1"/>
    </source>
</evidence>
<accession>A0AAE9I286</accession>
<name>A0AAE9I286_9BURK</name>
<evidence type="ECO:0000313" key="8">
    <source>
        <dbReference type="EMBL" id="URF06333.1"/>
    </source>
</evidence>
<dbReference type="Proteomes" id="UP001056132">
    <property type="component" value="Chromosome 2"/>
</dbReference>
<dbReference type="EMBL" id="CP097331">
    <property type="protein sequence ID" value="URF06333.1"/>
    <property type="molecule type" value="Genomic_DNA"/>
</dbReference>
<dbReference type="Pfam" id="PF02656">
    <property type="entry name" value="DUF202"/>
    <property type="match status" value="1"/>
</dbReference>
<evidence type="ECO:0000256" key="4">
    <source>
        <dbReference type="ARBA" id="ARBA00023136"/>
    </source>
</evidence>
<feature type="transmembrane region" description="Helical" evidence="5">
    <location>
        <begin position="101"/>
        <end position="119"/>
    </location>
</feature>